<dbReference type="AlphaFoldDB" id="A0AAC9W371"/>
<dbReference type="GO" id="GO:0008168">
    <property type="term" value="F:methyltransferase activity"/>
    <property type="evidence" value="ECO:0007669"/>
    <property type="project" value="UniProtKB-KW"/>
</dbReference>
<gene>
    <name evidence="4" type="ORF">B2M23_12930</name>
</gene>
<sequence>MYSYEKFISHKDVEKIHDESLRILRKVGVRFEHPKIIEIFRKNGLQIDGNTVYMDEKIIAAHLALIPKSFTIRSSKGDSAYGEGFCHKMPAAGNIYIQDNGAVRKMTNDDVVNQFKLSDTSDLMDTNYMNIFLEDKDFTQDQKIYAELAMHLKYSSKAGPYVLPNTFQIENIHDPYVRGLRLIKDFEALQNDYVCIISINTLSPLCYDHDPLEKMLIAGEENQPIWISPCAMPLLTAPPSVMGMMAMTNAETLAGLVLSQMIRPGIPCVYGNTSGSTNLKTIQLSIGSPESVLITYATKALADYYGLPCRAGGGLSDSKDFDFQAGSESMMMIYASLDANPDLLFHACGIIGSFNIVSFEKFLADEEMYRMCERILRGIDCCPEKECYELISKTGPRGTFLKGRTPQIYRDEFFMPKYFNKDDPNQWQQHGSESVRDSIQKKVEQRIQSYEPPEITKEQERLLKPYLPQKYIEKI</sequence>
<proteinExistence type="inferred from homology"/>
<dbReference type="Proteomes" id="UP000192391">
    <property type="component" value="Chromosome"/>
</dbReference>
<dbReference type="InterPro" id="IPR010426">
    <property type="entry name" value="MTTB_MeTrfase"/>
</dbReference>
<evidence type="ECO:0000313" key="4">
    <source>
        <dbReference type="EMBL" id="ARD66385.1"/>
    </source>
</evidence>
<evidence type="ECO:0000313" key="5">
    <source>
        <dbReference type="Proteomes" id="UP000192391"/>
    </source>
</evidence>
<reference evidence="5" key="1">
    <citation type="journal article" date="2017" name="Sci. Rep.">
        <title>Determination of the Genome and Primary Transcriptome of Syngas Fermenting Eubacterium limosum ATCC 8486.</title>
        <authorList>
            <person name="Song Y."/>
            <person name="Shin J."/>
            <person name="Jeong Y."/>
            <person name="Jin S."/>
            <person name="Lee J.K."/>
            <person name="Kim D.R."/>
            <person name="Kim S.C."/>
            <person name="Cho S."/>
            <person name="Cho B.K."/>
        </authorList>
    </citation>
    <scope>NUCLEOTIDE SEQUENCE [LARGE SCALE GENOMIC DNA]</scope>
    <source>
        <strain evidence="5">ATCC 8486</strain>
    </source>
</reference>
<dbReference type="KEGG" id="elim:B2M23_12930"/>
<dbReference type="Gene3D" id="3.20.20.480">
    <property type="entry name" value="Trimethylamine methyltransferase-like"/>
    <property type="match status" value="1"/>
</dbReference>
<dbReference type="EMBL" id="CP019962">
    <property type="protein sequence ID" value="ARD66385.1"/>
    <property type="molecule type" value="Genomic_DNA"/>
</dbReference>
<dbReference type="InterPro" id="IPR038601">
    <property type="entry name" value="MttB-like_sf"/>
</dbReference>
<protein>
    <recommendedName>
        <fullName evidence="6">Trimethylamine methyltransferase family protein</fullName>
    </recommendedName>
</protein>
<keyword evidence="2" id="KW-0489">Methyltransferase</keyword>
<name>A0AAC9W371_EUBLI</name>
<comment type="similarity">
    <text evidence="1">Belongs to the trimethylamine methyltransferase family.</text>
</comment>
<evidence type="ECO:0008006" key="6">
    <source>
        <dbReference type="Google" id="ProtNLM"/>
    </source>
</evidence>
<dbReference type="RefSeq" id="WP_038354026.1">
    <property type="nucleotide sequence ID" value="NZ_CP019962.1"/>
</dbReference>
<dbReference type="GO" id="GO:0015948">
    <property type="term" value="P:methanogenesis"/>
    <property type="evidence" value="ECO:0007669"/>
    <property type="project" value="InterPro"/>
</dbReference>
<evidence type="ECO:0000256" key="3">
    <source>
        <dbReference type="ARBA" id="ARBA00022679"/>
    </source>
</evidence>
<keyword evidence="3" id="KW-0808">Transferase</keyword>
<dbReference type="GO" id="GO:0032259">
    <property type="term" value="P:methylation"/>
    <property type="evidence" value="ECO:0007669"/>
    <property type="project" value="UniProtKB-KW"/>
</dbReference>
<evidence type="ECO:0000256" key="2">
    <source>
        <dbReference type="ARBA" id="ARBA00022603"/>
    </source>
</evidence>
<evidence type="ECO:0000256" key="1">
    <source>
        <dbReference type="ARBA" id="ARBA00007137"/>
    </source>
</evidence>
<accession>A0AAC9W371</accession>
<dbReference type="Pfam" id="PF06253">
    <property type="entry name" value="MTTB"/>
    <property type="match status" value="1"/>
</dbReference>
<organism evidence="4 5">
    <name type="scientific">Eubacterium limosum</name>
    <dbReference type="NCBI Taxonomy" id="1736"/>
    <lineage>
        <taxon>Bacteria</taxon>
        <taxon>Bacillati</taxon>
        <taxon>Bacillota</taxon>
        <taxon>Clostridia</taxon>
        <taxon>Eubacteriales</taxon>
        <taxon>Eubacteriaceae</taxon>
        <taxon>Eubacterium</taxon>
    </lineage>
</organism>